<feature type="region of interest" description="Disordered" evidence="4">
    <location>
        <begin position="30"/>
        <end position="57"/>
    </location>
</feature>
<feature type="compositionally biased region" description="Low complexity" evidence="4">
    <location>
        <begin position="45"/>
        <end position="54"/>
    </location>
</feature>
<dbReference type="STRING" id="1429043.X474_06485"/>
<protein>
    <submittedName>
        <fullName evidence="10">Uncharacterized protein</fullName>
    </submittedName>
</protein>
<evidence type="ECO:0000259" key="6">
    <source>
        <dbReference type="Pfam" id="PF25876"/>
    </source>
</evidence>
<evidence type="ECO:0000259" key="7">
    <source>
        <dbReference type="Pfam" id="PF25917"/>
    </source>
</evidence>
<dbReference type="GO" id="GO:0015562">
    <property type="term" value="F:efflux transmembrane transporter activity"/>
    <property type="evidence" value="ECO:0007669"/>
    <property type="project" value="TreeGrafter"/>
</dbReference>
<dbReference type="Proteomes" id="UP000032233">
    <property type="component" value="Unassembled WGS sequence"/>
</dbReference>
<dbReference type="PANTHER" id="PTHR30469">
    <property type="entry name" value="MULTIDRUG RESISTANCE PROTEIN MDTA"/>
    <property type="match status" value="1"/>
</dbReference>
<evidence type="ECO:0000259" key="8">
    <source>
        <dbReference type="Pfam" id="PF25954"/>
    </source>
</evidence>
<feature type="domain" description="CusB-like beta-barrel" evidence="8">
    <location>
        <begin position="203"/>
        <end position="276"/>
    </location>
</feature>
<dbReference type="GO" id="GO:1990281">
    <property type="term" value="C:efflux pump complex"/>
    <property type="evidence" value="ECO:0007669"/>
    <property type="project" value="TreeGrafter"/>
</dbReference>
<name>A0A0D2JGC5_9BACT</name>
<dbReference type="Gene3D" id="2.40.50.100">
    <property type="match status" value="1"/>
</dbReference>
<evidence type="ECO:0000313" key="10">
    <source>
        <dbReference type="EMBL" id="KIX14786.1"/>
    </source>
</evidence>
<evidence type="ECO:0000256" key="5">
    <source>
        <dbReference type="SAM" id="SignalP"/>
    </source>
</evidence>
<feature type="domain" description="Multidrug resistance protein MdtA-like alpha-helical hairpin" evidence="6">
    <location>
        <begin position="105"/>
        <end position="168"/>
    </location>
</feature>
<comment type="subcellular location">
    <subcellularLocation>
        <location evidence="1">Cell envelope</location>
    </subcellularLocation>
</comment>
<dbReference type="PROSITE" id="PS51257">
    <property type="entry name" value="PROKAR_LIPOPROTEIN"/>
    <property type="match status" value="1"/>
</dbReference>
<sequence length="368" mass="40626">MSTKNMTIKAFTVVFCLCLLSLQGCQDQNASSDPQAEPPIRPVKTLTLTTPESTTEGRLEYPGKVRAARKVNLSFRVSGPLVKLPVIAGQYVQKGQLLAEIDPRDYRINLSKAKAAFIEAERQHKRHKKLLKRGAVPQSTFDQVESGFQVAKARYNAARAALADTRLEASFSGLVAQRYVDNFQDVMPKQSIISLQDVSNIEVVIQVPQRDLVHAHKDNIRNIVVSFPALPNRIFSAGLKEISTEADPVTQTYQLTVTLPAPNDVNILPGMTAQVKAVLSNLNQGRGKSFWVPVESVLEENQGKRFCWILNQKTMQVHKTPVTIRRLRGSSIEVTKGLASGQTIVTAGVHHLREGMKVSVLSSMKGTH</sequence>
<evidence type="ECO:0000256" key="4">
    <source>
        <dbReference type="SAM" id="MobiDB-lite"/>
    </source>
</evidence>
<gene>
    <name evidence="10" type="ORF">X474_06485</name>
</gene>
<evidence type="ECO:0000259" key="9">
    <source>
        <dbReference type="Pfam" id="PF25967"/>
    </source>
</evidence>
<reference evidence="10 11" key="1">
    <citation type="submission" date="2013-11" db="EMBL/GenBank/DDBJ databases">
        <title>Metagenomic analysis of a methanogenic consortium involved in long chain n-alkane degradation.</title>
        <authorList>
            <person name="Davidova I.A."/>
            <person name="Callaghan A.V."/>
            <person name="Wawrik B."/>
            <person name="Pruitt S."/>
            <person name="Marks C."/>
            <person name="Duncan K.E."/>
            <person name="Suflita J.M."/>
        </authorList>
    </citation>
    <scope>NUCLEOTIDE SEQUENCE [LARGE SCALE GENOMIC DNA]</scope>
    <source>
        <strain evidence="10 11">SPR</strain>
    </source>
</reference>
<feature type="chain" id="PRO_5002261627" evidence="5">
    <location>
        <begin position="27"/>
        <end position="368"/>
    </location>
</feature>
<dbReference type="InterPro" id="IPR058792">
    <property type="entry name" value="Beta-barrel_RND_2"/>
</dbReference>
<feature type="signal peptide" evidence="5">
    <location>
        <begin position="1"/>
        <end position="26"/>
    </location>
</feature>
<dbReference type="EMBL" id="AZAC01000008">
    <property type="protein sequence ID" value="KIX14786.1"/>
    <property type="molecule type" value="Genomic_DNA"/>
</dbReference>
<evidence type="ECO:0000256" key="1">
    <source>
        <dbReference type="ARBA" id="ARBA00004196"/>
    </source>
</evidence>
<dbReference type="Pfam" id="PF25954">
    <property type="entry name" value="Beta-barrel_RND_2"/>
    <property type="match status" value="1"/>
</dbReference>
<dbReference type="Pfam" id="PF25917">
    <property type="entry name" value="BSH_RND"/>
    <property type="match status" value="1"/>
</dbReference>
<dbReference type="InParanoid" id="A0A0D2JGC5"/>
<feature type="domain" description="Multidrug resistance protein MdtA-like C-terminal permuted SH3" evidence="9">
    <location>
        <begin position="292"/>
        <end position="349"/>
    </location>
</feature>
<dbReference type="InterPro" id="IPR058624">
    <property type="entry name" value="MdtA-like_HH"/>
</dbReference>
<comment type="similarity">
    <text evidence="2">Belongs to the membrane fusion protein (MFP) (TC 8.A.1) family.</text>
</comment>
<dbReference type="InterPro" id="IPR006143">
    <property type="entry name" value="RND_pump_MFP"/>
</dbReference>
<dbReference type="SUPFAM" id="SSF111369">
    <property type="entry name" value="HlyD-like secretion proteins"/>
    <property type="match status" value="1"/>
</dbReference>
<dbReference type="NCBIfam" id="TIGR01730">
    <property type="entry name" value="RND_mfp"/>
    <property type="match status" value="1"/>
</dbReference>
<evidence type="ECO:0000313" key="11">
    <source>
        <dbReference type="Proteomes" id="UP000032233"/>
    </source>
</evidence>
<dbReference type="AlphaFoldDB" id="A0A0D2JGC5"/>
<keyword evidence="3" id="KW-0813">Transport</keyword>
<dbReference type="PANTHER" id="PTHR30469:SF20">
    <property type="entry name" value="EFFLUX RND TRANSPORTER PERIPLASMIC ADAPTOR SUBUNIT"/>
    <property type="match status" value="1"/>
</dbReference>
<accession>A0A0D2JGC5</accession>
<keyword evidence="11" id="KW-1185">Reference proteome</keyword>
<evidence type="ECO:0000256" key="3">
    <source>
        <dbReference type="ARBA" id="ARBA00022448"/>
    </source>
</evidence>
<dbReference type="Gene3D" id="1.10.287.470">
    <property type="entry name" value="Helix hairpin bin"/>
    <property type="match status" value="1"/>
</dbReference>
<dbReference type="Pfam" id="PF25876">
    <property type="entry name" value="HH_MFP_RND"/>
    <property type="match status" value="1"/>
</dbReference>
<comment type="caution">
    <text evidence="10">The sequence shown here is derived from an EMBL/GenBank/DDBJ whole genome shotgun (WGS) entry which is preliminary data.</text>
</comment>
<proteinExistence type="inferred from homology"/>
<dbReference type="Gene3D" id="2.40.420.20">
    <property type="match status" value="1"/>
</dbReference>
<dbReference type="InterPro" id="IPR058627">
    <property type="entry name" value="MdtA-like_C"/>
</dbReference>
<dbReference type="OrthoDB" id="5508703at2"/>
<dbReference type="InterPro" id="IPR058625">
    <property type="entry name" value="MdtA-like_BSH"/>
</dbReference>
<feature type="domain" description="Multidrug resistance protein MdtA-like barrel-sandwich hybrid" evidence="7">
    <location>
        <begin position="69"/>
        <end position="182"/>
    </location>
</feature>
<dbReference type="Gene3D" id="2.40.30.170">
    <property type="match status" value="1"/>
</dbReference>
<evidence type="ECO:0000256" key="2">
    <source>
        <dbReference type="ARBA" id="ARBA00009477"/>
    </source>
</evidence>
<organism evidence="10 11">
    <name type="scientific">Dethiosulfatarculus sandiegensis</name>
    <dbReference type="NCBI Taxonomy" id="1429043"/>
    <lineage>
        <taxon>Bacteria</taxon>
        <taxon>Pseudomonadati</taxon>
        <taxon>Thermodesulfobacteriota</taxon>
        <taxon>Desulfarculia</taxon>
        <taxon>Desulfarculales</taxon>
        <taxon>Desulfarculaceae</taxon>
        <taxon>Dethiosulfatarculus</taxon>
    </lineage>
</organism>
<dbReference type="Pfam" id="PF25967">
    <property type="entry name" value="RND-MFP_C"/>
    <property type="match status" value="1"/>
</dbReference>
<keyword evidence="5" id="KW-0732">Signal</keyword>
<dbReference type="RefSeq" id="WP_044347432.1">
    <property type="nucleotide sequence ID" value="NZ_AZAC01000008.1"/>
</dbReference>